<evidence type="ECO:0000313" key="3">
    <source>
        <dbReference type="Proteomes" id="UP000017973"/>
    </source>
</evidence>
<organism evidence="2 3">
    <name type="scientific">Brevibacillus panacihumi W25</name>
    <dbReference type="NCBI Taxonomy" id="1408254"/>
    <lineage>
        <taxon>Bacteria</taxon>
        <taxon>Bacillati</taxon>
        <taxon>Bacillota</taxon>
        <taxon>Bacilli</taxon>
        <taxon>Bacillales</taxon>
        <taxon>Paenibacillaceae</taxon>
        <taxon>Brevibacillus</taxon>
    </lineage>
</organism>
<dbReference type="RefSeq" id="WP_023555735.1">
    <property type="nucleotide sequence ID" value="NZ_KI629782.1"/>
</dbReference>
<keyword evidence="3" id="KW-1185">Reference proteome</keyword>
<dbReference type="EMBL" id="AYJU01000018">
    <property type="protein sequence ID" value="EST52220.1"/>
    <property type="molecule type" value="Genomic_DNA"/>
</dbReference>
<dbReference type="Proteomes" id="UP000017973">
    <property type="component" value="Unassembled WGS sequence"/>
</dbReference>
<gene>
    <name evidence="2" type="ORF">T458_08725</name>
    <name evidence="1" type="ORF">T458_26865</name>
</gene>
<evidence type="ECO:0000313" key="1">
    <source>
        <dbReference type="EMBL" id="EST52220.1"/>
    </source>
</evidence>
<comment type="caution">
    <text evidence="2">The sequence shown here is derived from an EMBL/GenBank/DDBJ whole genome shotgun (WGS) entry which is preliminary data.</text>
</comment>
<sequence>MIVLNNDFEKLLSGKFEAIGVSSKDPNKVRFYCYKCRMIFDRIPSVFKSKLKNAPFNACPGCNSWWRAYESIFFETLNTLDLKYVMPQYTDQRLRSHLNRPLRFDAALFENEMDIVPYCVFEINDYHHFTWSNQGNLKTYYKQKVAFCRDILQVPLIELDYRVHFKSETLLKDYIQKILTSVNQVNEIKDEVCRRKELERLFFNA</sequence>
<reference evidence="2 3" key="1">
    <citation type="journal article" date="2014" name="Genome Announc.">
        <title>Draft Genome Sequence of Brevibacillus panacihumi Strain W25, a Halotolerant Hydrocarbon-Degrading Bacterium.</title>
        <authorList>
            <person name="Wang X."/>
            <person name="Jin D."/>
            <person name="Zhou L."/>
            <person name="Wu L."/>
            <person name="An W."/>
            <person name="Chen Y."/>
            <person name="Zhao L."/>
        </authorList>
    </citation>
    <scope>NUCLEOTIDE SEQUENCE [LARGE SCALE GENOMIC DNA]</scope>
    <source>
        <strain evidence="2 3">W25</strain>
    </source>
</reference>
<dbReference type="AlphaFoldDB" id="V6M984"/>
<evidence type="ECO:0000313" key="2">
    <source>
        <dbReference type="EMBL" id="EST55126.1"/>
    </source>
</evidence>
<protein>
    <submittedName>
        <fullName evidence="2">Uncharacterized protein</fullName>
    </submittedName>
</protein>
<dbReference type="EMBL" id="AYJU01000014">
    <property type="protein sequence ID" value="EST55126.1"/>
    <property type="molecule type" value="Genomic_DNA"/>
</dbReference>
<accession>V6M984</accession>
<dbReference type="HOGENOM" id="CLU_1335415_0_0_9"/>
<proteinExistence type="predicted"/>
<name>V6M984_9BACL</name>